<comment type="caution">
    <text evidence="6">The sequence shown here is derived from an EMBL/GenBank/DDBJ whole genome shotgun (WGS) entry which is preliminary data.</text>
</comment>
<feature type="chain" id="PRO_5046204190" evidence="4">
    <location>
        <begin position="23"/>
        <end position="374"/>
    </location>
</feature>
<evidence type="ECO:0000313" key="7">
    <source>
        <dbReference type="Proteomes" id="UP001597013"/>
    </source>
</evidence>
<gene>
    <name evidence="6" type="ORF">ACFQ1Q_12240</name>
</gene>
<dbReference type="Pfam" id="PF08534">
    <property type="entry name" value="Redoxin"/>
    <property type="match status" value="1"/>
</dbReference>
<dbReference type="Gene3D" id="3.40.30.10">
    <property type="entry name" value="Glutaredoxin"/>
    <property type="match status" value="1"/>
</dbReference>
<keyword evidence="3" id="KW-0676">Redox-active center</keyword>
<keyword evidence="7" id="KW-1185">Reference proteome</keyword>
<dbReference type="Proteomes" id="UP001597013">
    <property type="component" value="Unassembled WGS sequence"/>
</dbReference>
<name>A0ABW3N9L3_9FLAO</name>
<dbReference type="InterPro" id="IPR013740">
    <property type="entry name" value="Redoxin"/>
</dbReference>
<dbReference type="PROSITE" id="PS00194">
    <property type="entry name" value="THIOREDOXIN_1"/>
    <property type="match status" value="1"/>
</dbReference>
<dbReference type="InterPro" id="IPR017937">
    <property type="entry name" value="Thioredoxin_CS"/>
</dbReference>
<evidence type="ECO:0000313" key="6">
    <source>
        <dbReference type="EMBL" id="MFD1064018.1"/>
    </source>
</evidence>
<evidence type="ECO:0000259" key="5">
    <source>
        <dbReference type="PROSITE" id="PS51352"/>
    </source>
</evidence>
<sequence>MKNLKLSLFLFVCFTLCYSINAQIEVSEILQESKIVQTESNKLYFVDFWATWCGPCVYSKKILTVLQQQYPRDFHAISISEENPELVERFIKKNPTLLTSVVDNDGATFKKFEVKALPQGILFNAKGEKLWEGHPSDLKSNLLNRFLKENSVRKPLKRFLKIVKSKAEITKDYLPKKDLEIKESNNCLSELEIMTLTTHIKLEGSLKQILGHLSKINEKQIQISDNLNKNYSIYIDRFLLKAENGIDYKILDKLGLSVNKSTIEADALILKIKNANFWDTNQIDWGDNDSNFLVSDTDISADNVSLKDLTYQISKVLNIPIIITGNNKQIYDLHDWQLHYKYFEFMENNLEEYGIKLKKENTEIPQYIITKKAP</sequence>
<dbReference type="RefSeq" id="WP_386131897.1">
    <property type="nucleotide sequence ID" value="NZ_JBHTJL010000016.1"/>
</dbReference>
<dbReference type="InterPro" id="IPR050553">
    <property type="entry name" value="Thioredoxin_ResA/DsbE_sf"/>
</dbReference>
<evidence type="ECO:0000256" key="4">
    <source>
        <dbReference type="SAM" id="SignalP"/>
    </source>
</evidence>
<dbReference type="PROSITE" id="PS51352">
    <property type="entry name" value="THIOREDOXIN_2"/>
    <property type="match status" value="1"/>
</dbReference>
<evidence type="ECO:0000256" key="2">
    <source>
        <dbReference type="ARBA" id="ARBA00022748"/>
    </source>
</evidence>
<evidence type="ECO:0000256" key="3">
    <source>
        <dbReference type="ARBA" id="ARBA00023284"/>
    </source>
</evidence>
<reference evidence="7" key="1">
    <citation type="journal article" date="2019" name="Int. J. Syst. Evol. Microbiol.">
        <title>The Global Catalogue of Microorganisms (GCM) 10K type strain sequencing project: providing services to taxonomists for standard genome sequencing and annotation.</title>
        <authorList>
            <consortium name="The Broad Institute Genomics Platform"/>
            <consortium name="The Broad Institute Genome Sequencing Center for Infectious Disease"/>
            <person name="Wu L."/>
            <person name="Ma J."/>
        </authorList>
    </citation>
    <scope>NUCLEOTIDE SEQUENCE [LARGE SCALE GENOMIC DNA]</scope>
    <source>
        <strain evidence="7">CCUG 62215</strain>
    </source>
</reference>
<dbReference type="CDD" id="cd02966">
    <property type="entry name" value="TlpA_like_family"/>
    <property type="match status" value="1"/>
</dbReference>
<dbReference type="SUPFAM" id="SSF52833">
    <property type="entry name" value="Thioredoxin-like"/>
    <property type="match status" value="1"/>
</dbReference>
<protein>
    <submittedName>
        <fullName evidence="6">TlpA family protein disulfide reductase</fullName>
    </submittedName>
</protein>
<keyword evidence="2" id="KW-0201">Cytochrome c-type biogenesis</keyword>
<feature type="signal peptide" evidence="4">
    <location>
        <begin position="1"/>
        <end position="22"/>
    </location>
</feature>
<evidence type="ECO:0000256" key="1">
    <source>
        <dbReference type="ARBA" id="ARBA00004196"/>
    </source>
</evidence>
<dbReference type="InterPro" id="IPR013766">
    <property type="entry name" value="Thioredoxin_domain"/>
</dbReference>
<comment type="subcellular location">
    <subcellularLocation>
        <location evidence="1">Cell envelope</location>
    </subcellularLocation>
</comment>
<dbReference type="PANTHER" id="PTHR42852:SF13">
    <property type="entry name" value="PROTEIN DIPZ"/>
    <property type="match status" value="1"/>
</dbReference>
<accession>A0ABW3N9L3</accession>
<organism evidence="6 7">
    <name type="scientific">Winogradskyella litorisediminis</name>
    <dbReference type="NCBI Taxonomy" id="1156618"/>
    <lineage>
        <taxon>Bacteria</taxon>
        <taxon>Pseudomonadati</taxon>
        <taxon>Bacteroidota</taxon>
        <taxon>Flavobacteriia</taxon>
        <taxon>Flavobacteriales</taxon>
        <taxon>Flavobacteriaceae</taxon>
        <taxon>Winogradskyella</taxon>
    </lineage>
</organism>
<keyword evidence="4" id="KW-0732">Signal</keyword>
<dbReference type="PANTHER" id="PTHR42852">
    <property type="entry name" value="THIOL:DISULFIDE INTERCHANGE PROTEIN DSBE"/>
    <property type="match status" value="1"/>
</dbReference>
<feature type="domain" description="Thioredoxin" evidence="5">
    <location>
        <begin position="5"/>
        <end position="152"/>
    </location>
</feature>
<dbReference type="InterPro" id="IPR036249">
    <property type="entry name" value="Thioredoxin-like_sf"/>
</dbReference>
<proteinExistence type="predicted"/>
<dbReference type="EMBL" id="JBHTJL010000016">
    <property type="protein sequence ID" value="MFD1064018.1"/>
    <property type="molecule type" value="Genomic_DNA"/>
</dbReference>